<dbReference type="FunFam" id="3.40.50.1000:FF:000025">
    <property type="entry name" value="HAD hydrolase, family IB"/>
    <property type="match status" value="1"/>
</dbReference>
<dbReference type="Pfam" id="PF12710">
    <property type="entry name" value="HAD"/>
    <property type="match status" value="1"/>
</dbReference>
<keyword evidence="3" id="KW-0460">Magnesium</keyword>
<keyword evidence="1" id="KW-0479">Metal-binding</keyword>
<gene>
    <name evidence="4" type="ORF">MNBD_GAMMA16-1442</name>
</gene>
<proteinExistence type="predicted"/>
<dbReference type="GO" id="GO:0016787">
    <property type="term" value="F:hydrolase activity"/>
    <property type="evidence" value="ECO:0007669"/>
    <property type="project" value="UniProtKB-KW"/>
</dbReference>
<protein>
    <submittedName>
        <fullName evidence="4">Phosphoserine phosphatase</fullName>
        <ecNumber evidence="4">3.1.3.3</ecNumber>
    </submittedName>
</protein>
<dbReference type="InterPro" id="IPR036412">
    <property type="entry name" value="HAD-like_sf"/>
</dbReference>
<keyword evidence="2 4" id="KW-0378">Hydrolase</keyword>
<evidence type="ECO:0000256" key="3">
    <source>
        <dbReference type="ARBA" id="ARBA00022842"/>
    </source>
</evidence>
<dbReference type="EC" id="3.1.3.3" evidence="4"/>
<dbReference type="NCBIfam" id="TIGR01488">
    <property type="entry name" value="HAD-SF-IB"/>
    <property type="match status" value="1"/>
</dbReference>
<organism evidence="4">
    <name type="scientific">hydrothermal vent metagenome</name>
    <dbReference type="NCBI Taxonomy" id="652676"/>
    <lineage>
        <taxon>unclassified sequences</taxon>
        <taxon>metagenomes</taxon>
        <taxon>ecological metagenomes</taxon>
    </lineage>
</organism>
<dbReference type="PANTHER" id="PTHR43344">
    <property type="entry name" value="PHOSPHOSERINE PHOSPHATASE"/>
    <property type="match status" value="1"/>
</dbReference>
<name>A0A3B0ZF16_9ZZZZ</name>
<dbReference type="NCBIfam" id="TIGR01490">
    <property type="entry name" value="HAD-SF-IB-hyp1"/>
    <property type="match status" value="1"/>
</dbReference>
<dbReference type="Gene3D" id="1.20.1440.100">
    <property type="entry name" value="SG protein - dephosphorylation function"/>
    <property type="match status" value="1"/>
</dbReference>
<dbReference type="GO" id="GO:0046872">
    <property type="term" value="F:metal ion binding"/>
    <property type="evidence" value="ECO:0007669"/>
    <property type="project" value="UniProtKB-KW"/>
</dbReference>
<reference evidence="4" key="1">
    <citation type="submission" date="2018-06" db="EMBL/GenBank/DDBJ databases">
        <authorList>
            <person name="Zhirakovskaya E."/>
        </authorList>
    </citation>
    <scope>NUCLEOTIDE SEQUENCE</scope>
</reference>
<dbReference type="EMBL" id="UOFO01000127">
    <property type="protein sequence ID" value="VAW87610.1"/>
    <property type="molecule type" value="Genomic_DNA"/>
</dbReference>
<evidence type="ECO:0000313" key="4">
    <source>
        <dbReference type="EMBL" id="VAW87610.1"/>
    </source>
</evidence>
<dbReference type="InterPro" id="IPR023214">
    <property type="entry name" value="HAD_sf"/>
</dbReference>
<dbReference type="AlphaFoldDB" id="A0A3B0ZF16"/>
<dbReference type="CDD" id="cd02612">
    <property type="entry name" value="HAD_PGPPase"/>
    <property type="match status" value="1"/>
</dbReference>
<accession>A0A3B0ZF16</accession>
<evidence type="ECO:0000256" key="1">
    <source>
        <dbReference type="ARBA" id="ARBA00022723"/>
    </source>
</evidence>
<sequence>MNAHSGLAIFDLDNTLLLGDSDYLWGEYLVEHKIVDRDHYQQENKRFYEEYEQGLLDIYEFLDFALKPLAENSLALLNDLHKSFMFEKILPIIPESARALVEDHRDKNHTLLIITATNRFVTAPIAAELGIENLLATEPEMLDGQYTGKVQGVPCFQEGKVTQLNTWLKENNVSLQQSWFYSDSHNDLPLLLKVTYPFAVNPDETLEAHAEQCQWPIIRFN</sequence>
<dbReference type="Gene3D" id="3.40.50.1000">
    <property type="entry name" value="HAD superfamily/HAD-like"/>
    <property type="match status" value="1"/>
</dbReference>
<dbReference type="InterPro" id="IPR006385">
    <property type="entry name" value="HAD_hydro_SerB1"/>
</dbReference>
<dbReference type="SUPFAM" id="SSF56784">
    <property type="entry name" value="HAD-like"/>
    <property type="match status" value="1"/>
</dbReference>
<evidence type="ECO:0000256" key="2">
    <source>
        <dbReference type="ARBA" id="ARBA00022801"/>
    </source>
</evidence>
<dbReference type="PANTHER" id="PTHR43344:SF13">
    <property type="entry name" value="PHOSPHATASE RV3661-RELATED"/>
    <property type="match status" value="1"/>
</dbReference>
<dbReference type="InterPro" id="IPR050582">
    <property type="entry name" value="HAD-like_SerB"/>
</dbReference>